<dbReference type="AlphaFoldDB" id="A0A835GSK4"/>
<comment type="similarity">
    <text evidence="1">Belongs to the plant acyltransferase family.</text>
</comment>
<dbReference type="PANTHER" id="PTHR31623:SF17">
    <property type="entry name" value="F21J9.9"/>
    <property type="match status" value="1"/>
</dbReference>
<feature type="domain" description="SWIM-type" evidence="6">
    <location>
        <begin position="72"/>
        <end position="117"/>
    </location>
</feature>
<dbReference type="Proteomes" id="UP000631114">
    <property type="component" value="Unassembled WGS sequence"/>
</dbReference>
<evidence type="ECO:0000256" key="4">
    <source>
        <dbReference type="PROSITE-ProRule" id="PRU00325"/>
    </source>
</evidence>
<dbReference type="Pfam" id="PF04434">
    <property type="entry name" value="SWIM"/>
    <property type="match status" value="1"/>
</dbReference>
<dbReference type="Pfam" id="PF02458">
    <property type="entry name" value="Transferase"/>
    <property type="match status" value="1"/>
</dbReference>
<dbReference type="GO" id="GO:0016746">
    <property type="term" value="F:acyltransferase activity"/>
    <property type="evidence" value="ECO:0007669"/>
    <property type="project" value="UniProtKB-KW"/>
</dbReference>
<dbReference type="PANTHER" id="PTHR31623">
    <property type="entry name" value="F21J9.9"/>
    <property type="match status" value="1"/>
</dbReference>
<dbReference type="OrthoDB" id="671439at2759"/>
<name>A0A835GSK4_9MAGN</name>
<evidence type="ECO:0000256" key="3">
    <source>
        <dbReference type="ARBA" id="ARBA00023315"/>
    </source>
</evidence>
<keyword evidence="4" id="KW-0479">Metal-binding</keyword>
<keyword evidence="8" id="KW-1185">Reference proteome</keyword>
<evidence type="ECO:0000313" key="7">
    <source>
        <dbReference type="EMBL" id="KAF9586876.1"/>
    </source>
</evidence>
<gene>
    <name evidence="7" type="ORF">IFM89_039901</name>
</gene>
<dbReference type="EMBL" id="JADFTS010000071">
    <property type="protein sequence ID" value="KAF9586876.1"/>
    <property type="molecule type" value="Genomic_DNA"/>
</dbReference>
<comment type="caution">
    <text evidence="7">The sequence shown here is derived from an EMBL/GenBank/DDBJ whole genome shotgun (WGS) entry which is preliminary data.</text>
</comment>
<organism evidence="7 8">
    <name type="scientific">Coptis chinensis</name>
    <dbReference type="NCBI Taxonomy" id="261450"/>
    <lineage>
        <taxon>Eukaryota</taxon>
        <taxon>Viridiplantae</taxon>
        <taxon>Streptophyta</taxon>
        <taxon>Embryophyta</taxon>
        <taxon>Tracheophyta</taxon>
        <taxon>Spermatophyta</taxon>
        <taxon>Magnoliopsida</taxon>
        <taxon>Ranunculales</taxon>
        <taxon>Ranunculaceae</taxon>
        <taxon>Coptidoideae</taxon>
        <taxon>Coptis</taxon>
    </lineage>
</organism>
<dbReference type="Gene3D" id="3.30.559.10">
    <property type="entry name" value="Chloramphenicol acetyltransferase-like domain"/>
    <property type="match status" value="2"/>
</dbReference>
<dbReference type="GO" id="GO:0008270">
    <property type="term" value="F:zinc ion binding"/>
    <property type="evidence" value="ECO:0007669"/>
    <property type="project" value="UniProtKB-KW"/>
</dbReference>
<keyword evidence="3" id="KW-0012">Acyltransferase</keyword>
<keyword evidence="4" id="KW-0863">Zinc-finger</keyword>
<sequence>MDESHDQKCELPGNFSGVAECEASSVQVEKNTIQSPTKDLDNTIETPYAGMPFESFEEAKKYYERYGVSKGFSTITRSSNKSWLHCDKTCEGICECNHYEFVGIPCAHILKVLSKLDLYKIPESFINKRWLKGANRFWRGGKEGSLCQEQVDAMNIGYLCQEATKLVCIASRTPASYKLFLDGLRELGKQISEIMPDKVADEDVSEELDVTCASREDPSPVQQPVILLDPKVSQTKGSRKKTEDVPTGKHGRHLHLIEVATNKIKRKCRSCNTFADHDSRNCPQNPTSKRAKSNPPGGRIVDNQVINCNDEGVNFFEARVNGHLSDTLNNPISEELDLLLPKDITFINGWDRKGLLSVQVNNFDCGGMALGVCLSHKAGDASSLGLFLNNWAALTREDKDGILRPELDLTSVFPPGDVTSYVHTSTGSPPQNVINKRFVFDARNVAALKAKSSNELYVEHPTRVEAVSALIWRCAMKFVRMRTRSVESVTVANHAVNLRWRMVPPLSNLFFGNLVSGAMATLRTESPPELHCLVSQMREAVSKVNGEFVRNLQGDGLSAYWNHLKEVNEQQVKGVLELFMFTSWCRFPFYEADFGWGKPIWISTVNCDFKNFFILMDTKCGDGVEAWISLDEEDMARFECDLELIAFTSAENI</sequence>
<evidence type="ECO:0000313" key="8">
    <source>
        <dbReference type="Proteomes" id="UP000631114"/>
    </source>
</evidence>
<protein>
    <recommendedName>
        <fullName evidence="6">SWIM-type domain-containing protein</fullName>
    </recommendedName>
</protein>
<dbReference type="PROSITE" id="PS50966">
    <property type="entry name" value="ZF_SWIM"/>
    <property type="match status" value="1"/>
</dbReference>
<evidence type="ECO:0000256" key="1">
    <source>
        <dbReference type="ARBA" id="ARBA00009861"/>
    </source>
</evidence>
<reference evidence="7 8" key="1">
    <citation type="submission" date="2020-10" db="EMBL/GenBank/DDBJ databases">
        <title>The Coptis chinensis genome and diversification of protoberbering-type alkaloids.</title>
        <authorList>
            <person name="Wang B."/>
            <person name="Shu S."/>
            <person name="Song C."/>
            <person name="Liu Y."/>
        </authorList>
    </citation>
    <scope>NUCLEOTIDE SEQUENCE [LARGE SCALE GENOMIC DNA]</scope>
    <source>
        <strain evidence="7">HL-2020</strain>
        <tissue evidence="7">Leaf</tissue>
    </source>
</reference>
<keyword evidence="4" id="KW-0862">Zinc</keyword>
<dbReference type="InterPro" id="IPR007527">
    <property type="entry name" value="Znf_SWIM"/>
</dbReference>
<evidence type="ECO:0000256" key="5">
    <source>
        <dbReference type="SAM" id="MobiDB-lite"/>
    </source>
</evidence>
<proteinExistence type="inferred from homology"/>
<evidence type="ECO:0000256" key="2">
    <source>
        <dbReference type="ARBA" id="ARBA00022679"/>
    </source>
</evidence>
<evidence type="ECO:0000259" key="6">
    <source>
        <dbReference type="PROSITE" id="PS50966"/>
    </source>
</evidence>
<feature type="region of interest" description="Disordered" evidence="5">
    <location>
        <begin position="276"/>
        <end position="299"/>
    </location>
</feature>
<dbReference type="InterPro" id="IPR023213">
    <property type="entry name" value="CAT-like_dom_sf"/>
</dbReference>
<keyword evidence="2" id="KW-0808">Transferase</keyword>
<accession>A0A835GSK4</accession>